<name>A0A494YTQ3_9BACL</name>
<dbReference type="PANTHER" id="PTHR43394">
    <property type="entry name" value="ATP-DEPENDENT PERMEASE MDL1, MITOCHONDRIAL"/>
    <property type="match status" value="1"/>
</dbReference>
<dbReference type="InterPro" id="IPR036640">
    <property type="entry name" value="ABC1_TM_sf"/>
</dbReference>
<keyword evidence="2" id="KW-0813">Transport</keyword>
<dbReference type="RefSeq" id="WP_121215840.1">
    <property type="nucleotide sequence ID" value="NZ_RBZN01000065.1"/>
</dbReference>
<dbReference type="EMBL" id="RBZN01000065">
    <property type="protein sequence ID" value="RKQ13385.1"/>
    <property type="molecule type" value="Genomic_DNA"/>
</dbReference>
<evidence type="ECO:0000256" key="4">
    <source>
        <dbReference type="ARBA" id="ARBA00022692"/>
    </source>
</evidence>
<dbReference type="Pfam" id="PF00664">
    <property type="entry name" value="ABC_membrane"/>
    <property type="match status" value="1"/>
</dbReference>
<dbReference type="Gene3D" id="1.20.1560.10">
    <property type="entry name" value="ABC transporter type 1, transmembrane domain"/>
    <property type="match status" value="1"/>
</dbReference>
<evidence type="ECO:0000313" key="12">
    <source>
        <dbReference type="EMBL" id="RKQ13385.1"/>
    </source>
</evidence>
<dbReference type="SUPFAM" id="SSF90123">
    <property type="entry name" value="ABC transporter transmembrane region"/>
    <property type="match status" value="1"/>
</dbReference>
<comment type="caution">
    <text evidence="12">The sequence shown here is derived from an EMBL/GenBank/DDBJ whole genome shotgun (WGS) entry which is preliminary data.</text>
</comment>
<dbReference type="InterPro" id="IPR003439">
    <property type="entry name" value="ABC_transporter-like_ATP-bd"/>
</dbReference>
<accession>A0A494YTQ3</accession>
<keyword evidence="3" id="KW-1003">Cell membrane</keyword>
<feature type="transmembrane region" description="Helical" evidence="9">
    <location>
        <begin position="161"/>
        <end position="179"/>
    </location>
</feature>
<dbReference type="InterPro" id="IPR027417">
    <property type="entry name" value="P-loop_NTPase"/>
</dbReference>
<dbReference type="Proteomes" id="UP000272238">
    <property type="component" value="Unassembled WGS sequence"/>
</dbReference>
<comment type="subcellular location">
    <subcellularLocation>
        <location evidence="1">Cell membrane</location>
        <topology evidence="1">Multi-pass membrane protein</topology>
    </subcellularLocation>
</comment>
<dbReference type="SUPFAM" id="SSF52540">
    <property type="entry name" value="P-loop containing nucleoside triphosphate hydrolases"/>
    <property type="match status" value="1"/>
</dbReference>
<dbReference type="Pfam" id="PF00005">
    <property type="entry name" value="ABC_tran"/>
    <property type="match status" value="1"/>
</dbReference>
<dbReference type="SMART" id="SM00382">
    <property type="entry name" value="AAA"/>
    <property type="match status" value="1"/>
</dbReference>
<evidence type="ECO:0000256" key="9">
    <source>
        <dbReference type="SAM" id="Phobius"/>
    </source>
</evidence>
<dbReference type="CDD" id="cd18548">
    <property type="entry name" value="ABC_6TM_Tm287_like"/>
    <property type="match status" value="1"/>
</dbReference>
<dbReference type="PROSITE" id="PS50893">
    <property type="entry name" value="ABC_TRANSPORTER_2"/>
    <property type="match status" value="1"/>
</dbReference>
<feature type="domain" description="ABC transporter" evidence="10">
    <location>
        <begin position="334"/>
        <end position="569"/>
    </location>
</feature>
<dbReference type="GO" id="GO:0016887">
    <property type="term" value="F:ATP hydrolysis activity"/>
    <property type="evidence" value="ECO:0007669"/>
    <property type="project" value="InterPro"/>
</dbReference>
<dbReference type="Gene3D" id="3.40.50.300">
    <property type="entry name" value="P-loop containing nucleotide triphosphate hydrolases"/>
    <property type="match status" value="1"/>
</dbReference>
<organism evidence="12 13">
    <name type="scientific">Ureibacillus endophyticus</name>
    <dbReference type="NCBI Taxonomy" id="1978490"/>
    <lineage>
        <taxon>Bacteria</taxon>
        <taxon>Bacillati</taxon>
        <taxon>Bacillota</taxon>
        <taxon>Bacilli</taxon>
        <taxon>Bacillales</taxon>
        <taxon>Caryophanaceae</taxon>
        <taxon>Ureibacillus</taxon>
    </lineage>
</organism>
<keyword evidence="13" id="KW-1185">Reference proteome</keyword>
<gene>
    <name evidence="12" type="ORF">D8M03_16225</name>
</gene>
<dbReference type="InterPro" id="IPR039421">
    <property type="entry name" value="Type_1_exporter"/>
</dbReference>
<keyword evidence="7 9" id="KW-1133">Transmembrane helix</keyword>
<dbReference type="InterPro" id="IPR003593">
    <property type="entry name" value="AAA+_ATPase"/>
</dbReference>
<feature type="transmembrane region" description="Helical" evidence="9">
    <location>
        <begin position="12"/>
        <end position="34"/>
    </location>
</feature>
<evidence type="ECO:0000256" key="2">
    <source>
        <dbReference type="ARBA" id="ARBA00022448"/>
    </source>
</evidence>
<evidence type="ECO:0000256" key="6">
    <source>
        <dbReference type="ARBA" id="ARBA00022840"/>
    </source>
</evidence>
<dbReference type="GO" id="GO:0005886">
    <property type="term" value="C:plasma membrane"/>
    <property type="evidence" value="ECO:0007669"/>
    <property type="project" value="UniProtKB-SubCell"/>
</dbReference>
<evidence type="ECO:0000256" key="1">
    <source>
        <dbReference type="ARBA" id="ARBA00004651"/>
    </source>
</evidence>
<keyword evidence="5" id="KW-0547">Nucleotide-binding</keyword>
<dbReference type="PROSITE" id="PS00211">
    <property type="entry name" value="ABC_TRANSPORTER_1"/>
    <property type="match status" value="1"/>
</dbReference>
<feature type="transmembrane region" description="Helical" evidence="9">
    <location>
        <begin position="136"/>
        <end position="155"/>
    </location>
</feature>
<dbReference type="GO" id="GO:0015421">
    <property type="term" value="F:ABC-type oligopeptide transporter activity"/>
    <property type="evidence" value="ECO:0007669"/>
    <property type="project" value="TreeGrafter"/>
</dbReference>
<dbReference type="InterPro" id="IPR011527">
    <property type="entry name" value="ABC1_TM_dom"/>
</dbReference>
<evidence type="ECO:0000256" key="5">
    <source>
        <dbReference type="ARBA" id="ARBA00022741"/>
    </source>
</evidence>
<evidence type="ECO:0000259" key="11">
    <source>
        <dbReference type="PROSITE" id="PS50929"/>
    </source>
</evidence>
<dbReference type="OrthoDB" id="9770415at2"/>
<feature type="domain" description="ABC transmembrane type-1" evidence="11">
    <location>
        <begin position="19"/>
        <end position="301"/>
    </location>
</feature>
<protein>
    <submittedName>
        <fullName evidence="12">ABC transporter ATP-binding protein</fullName>
    </submittedName>
</protein>
<feature type="transmembrane region" description="Helical" evidence="9">
    <location>
        <begin position="272"/>
        <end position="290"/>
    </location>
</feature>
<dbReference type="AlphaFoldDB" id="A0A494YTQ3"/>
<keyword evidence="8 9" id="KW-0472">Membrane</keyword>
<evidence type="ECO:0000259" key="10">
    <source>
        <dbReference type="PROSITE" id="PS50893"/>
    </source>
</evidence>
<sequence>MKAAWKLRKYLNPYIFFAILAPSMMILEVVMDLVQPTILQKIIDNGIANGDEKYIISMFVLMILAAFMALIGGVGCSIYATKTAVNFATDIRQDLYETITHFSERNKDHFTLGKLITNLTMDVETLQRAVIMMLKVFVRGPLMFIGAIIFVYITARELFSVLLYVVPLLAISVIVLTQLTGKFFRKVQLAVDVMNTKVQENLAGIRVIKAFNRKNHQVKQFLEVNGLLTKRNITAEQVVAVLMPLTALIVNMGLVYALWIGAIKVDNNTMDVGVILAFINYLMMIMNGLMSSSNVLIQIARAIPSAERIVTVLEEPNEILNPDNSIKISIRGEVQFKDVSFSYTKQGEPVLKNISFHAKAGETIGIIGMTGSGKSTIMKLLPRIFDVDSGEILVDNQSIKHIDLQNLRQSIGYAPQKAALFSMSIEENLKYGKSDASLNEIIEALEASCAAEFVEKLPDKEQHVLTQGATNLSGGQKQRLAMARAFVRKPSILILDDTTSAVDAISEKKIQQAIATNFPNSTKFIISSKVSSIKDADQILVIDDGYLIASGTHQQLLKTSEHYKEMVETQMEKGGVLNE</sequence>
<proteinExistence type="predicted"/>
<dbReference type="InterPro" id="IPR017871">
    <property type="entry name" value="ABC_transporter-like_CS"/>
</dbReference>
<dbReference type="FunFam" id="3.40.50.300:FF:000221">
    <property type="entry name" value="Multidrug ABC transporter ATP-binding protein"/>
    <property type="match status" value="1"/>
</dbReference>
<feature type="transmembrane region" description="Helical" evidence="9">
    <location>
        <begin position="238"/>
        <end position="260"/>
    </location>
</feature>
<dbReference type="PROSITE" id="PS50929">
    <property type="entry name" value="ABC_TM1F"/>
    <property type="match status" value="1"/>
</dbReference>
<reference evidence="12 13" key="1">
    <citation type="journal article" date="2016" name="Antonie Van Leeuwenhoek">
        <title>Lysinibacillus endophyticus sp. nov., an indole-3-acetic acid producing endophytic bacterium isolated from corn root (Zea mays cv. Xinken-5).</title>
        <authorList>
            <person name="Yu J."/>
            <person name="Guan X."/>
            <person name="Liu C."/>
            <person name="Xiang W."/>
            <person name="Yu Z."/>
            <person name="Liu X."/>
            <person name="Wang G."/>
        </authorList>
    </citation>
    <scope>NUCLEOTIDE SEQUENCE [LARGE SCALE GENOMIC DNA]</scope>
    <source>
        <strain evidence="12 13">DSM 100506</strain>
    </source>
</reference>
<keyword evidence="4 9" id="KW-0812">Transmembrane</keyword>
<evidence type="ECO:0000313" key="13">
    <source>
        <dbReference type="Proteomes" id="UP000272238"/>
    </source>
</evidence>
<dbReference type="GO" id="GO:0005524">
    <property type="term" value="F:ATP binding"/>
    <property type="evidence" value="ECO:0007669"/>
    <property type="project" value="UniProtKB-KW"/>
</dbReference>
<evidence type="ECO:0000256" key="7">
    <source>
        <dbReference type="ARBA" id="ARBA00022989"/>
    </source>
</evidence>
<evidence type="ECO:0000256" key="3">
    <source>
        <dbReference type="ARBA" id="ARBA00022475"/>
    </source>
</evidence>
<feature type="transmembrane region" description="Helical" evidence="9">
    <location>
        <begin position="54"/>
        <end position="80"/>
    </location>
</feature>
<keyword evidence="6 12" id="KW-0067">ATP-binding</keyword>
<evidence type="ECO:0000256" key="8">
    <source>
        <dbReference type="ARBA" id="ARBA00023136"/>
    </source>
</evidence>
<dbReference type="PANTHER" id="PTHR43394:SF1">
    <property type="entry name" value="ATP-BINDING CASSETTE SUB-FAMILY B MEMBER 10, MITOCHONDRIAL"/>
    <property type="match status" value="1"/>
</dbReference>